<dbReference type="SUPFAM" id="SSF46785">
    <property type="entry name" value="Winged helix' DNA-binding domain"/>
    <property type="match status" value="1"/>
</dbReference>
<sequence>MSKSKPSYQECCLYFTVNSLTRYISTMADEAFRITGLSASYAHLMLFLIDEPGLGQNELSKRINVKASTMTRFVDKLIMMRYVERKQEGRNVFVYPTEEGINLKPKIDEALSNLFDTYCKVLGKDFAIKLTSDIHKANEMLNESS</sequence>
<dbReference type="GO" id="GO:0003677">
    <property type="term" value="F:DNA binding"/>
    <property type="evidence" value="ECO:0007669"/>
    <property type="project" value="UniProtKB-KW"/>
</dbReference>
<dbReference type="GO" id="GO:0003700">
    <property type="term" value="F:DNA-binding transcription factor activity"/>
    <property type="evidence" value="ECO:0007669"/>
    <property type="project" value="InterPro"/>
</dbReference>
<dbReference type="PANTHER" id="PTHR42756:SF1">
    <property type="entry name" value="TRANSCRIPTIONAL REPRESSOR OF EMRAB OPERON"/>
    <property type="match status" value="1"/>
</dbReference>
<dbReference type="PANTHER" id="PTHR42756">
    <property type="entry name" value="TRANSCRIPTIONAL REGULATOR, MARR"/>
    <property type="match status" value="1"/>
</dbReference>
<reference evidence="5 6" key="1">
    <citation type="submission" date="2019-09" db="EMBL/GenBank/DDBJ databases">
        <authorList>
            <person name="Cao W.R."/>
        </authorList>
    </citation>
    <scope>NUCLEOTIDE SEQUENCE [LARGE SCALE GENOMIC DNA]</scope>
    <source>
        <strain evidence="6">a4</strain>
    </source>
</reference>
<dbReference type="EMBL" id="WAAU01000015">
    <property type="protein sequence ID" value="KAB1156464.1"/>
    <property type="molecule type" value="Genomic_DNA"/>
</dbReference>
<organism evidence="5 6">
    <name type="scientific">Tenacibaculum aiptasiae</name>
    <dbReference type="NCBI Taxonomy" id="426481"/>
    <lineage>
        <taxon>Bacteria</taxon>
        <taxon>Pseudomonadati</taxon>
        <taxon>Bacteroidota</taxon>
        <taxon>Flavobacteriia</taxon>
        <taxon>Flavobacteriales</taxon>
        <taxon>Flavobacteriaceae</taxon>
        <taxon>Tenacibaculum</taxon>
    </lineage>
</organism>
<keyword evidence="3" id="KW-0804">Transcription</keyword>
<proteinExistence type="predicted"/>
<comment type="caution">
    <text evidence="5">The sequence shown here is derived from an EMBL/GenBank/DDBJ whole genome shotgun (WGS) entry which is preliminary data.</text>
</comment>
<evidence type="ECO:0000256" key="1">
    <source>
        <dbReference type="ARBA" id="ARBA00023015"/>
    </source>
</evidence>
<dbReference type="OrthoDB" id="1551170at2"/>
<dbReference type="AlphaFoldDB" id="A0A7J5AFW5"/>
<dbReference type="Gene3D" id="1.10.10.10">
    <property type="entry name" value="Winged helix-like DNA-binding domain superfamily/Winged helix DNA-binding domain"/>
    <property type="match status" value="1"/>
</dbReference>
<evidence type="ECO:0000313" key="5">
    <source>
        <dbReference type="EMBL" id="KAB1156464.1"/>
    </source>
</evidence>
<keyword evidence="1" id="KW-0805">Transcription regulation</keyword>
<feature type="domain" description="HTH marR-type" evidence="4">
    <location>
        <begin position="30"/>
        <end position="127"/>
    </location>
</feature>
<accession>A0A7J5AFW5</accession>
<evidence type="ECO:0000256" key="2">
    <source>
        <dbReference type="ARBA" id="ARBA00023125"/>
    </source>
</evidence>
<dbReference type="InterPro" id="IPR036388">
    <property type="entry name" value="WH-like_DNA-bd_sf"/>
</dbReference>
<protein>
    <submittedName>
        <fullName evidence="5">MarR family transcriptional regulator</fullName>
    </submittedName>
</protein>
<evidence type="ECO:0000259" key="4">
    <source>
        <dbReference type="SMART" id="SM00347"/>
    </source>
</evidence>
<name>A0A7J5AFW5_9FLAO</name>
<dbReference type="Proteomes" id="UP000467305">
    <property type="component" value="Unassembled WGS sequence"/>
</dbReference>
<dbReference type="InterPro" id="IPR036390">
    <property type="entry name" value="WH_DNA-bd_sf"/>
</dbReference>
<keyword evidence="2" id="KW-0238">DNA-binding</keyword>
<evidence type="ECO:0000313" key="6">
    <source>
        <dbReference type="Proteomes" id="UP000467305"/>
    </source>
</evidence>
<dbReference type="SMART" id="SM00347">
    <property type="entry name" value="HTH_MARR"/>
    <property type="match status" value="1"/>
</dbReference>
<dbReference type="Pfam" id="PF01047">
    <property type="entry name" value="MarR"/>
    <property type="match status" value="1"/>
</dbReference>
<dbReference type="InterPro" id="IPR000835">
    <property type="entry name" value="HTH_MarR-typ"/>
</dbReference>
<dbReference type="RefSeq" id="WP_150900155.1">
    <property type="nucleotide sequence ID" value="NZ_WAAU01000015.1"/>
</dbReference>
<evidence type="ECO:0000256" key="3">
    <source>
        <dbReference type="ARBA" id="ARBA00023163"/>
    </source>
</evidence>
<gene>
    <name evidence="5" type="ORF">F7018_11180</name>
</gene>
<keyword evidence="6" id="KW-1185">Reference proteome</keyword>